<reference evidence="1" key="1">
    <citation type="submission" date="2018-05" db="EMBL/GenBank/DDBJ databases">
        <title>Draft genome of Mucuna pruriens seed.</title>
        <authorList>
            <person name="Nnadi N.E."/>
            <person name="Vos R."/>
            <person name="Hasami M.H."/>
            <person name="Devisetty U.K."/>
            <person name="Aguiy J.C."/>
        </authorList>
    </citation>
    <scope>NUCLEOTIDE SEQUENCE [LARGE SCALE GENOMIC DNA]</scope>
    <source>
        <strain evidence="1">JCA_2017</strain>
    </source>
</reference>
<dbReference type="EMBL" id="QJKJ01010244">
    <property type="protein sequence ID" value="RDX74236.1"/>
    <property type="molecule type" value="Genomic_DNA"/>
</dbReference>
<proteinExistence type="predicted"/>
<gene>
    <name evidence="1" type="ORF">CR513_46034</name>
</gene>
<dbReference type="PANTHER" id="PTHR48475">
    <property type="entry name" value="RIBONUCLEASE H"/>
    <property type="match status" value="1"/>
</dbReference>
<dbReference type="PANTHER" id="PTHR48475:SF1">
    <property type="entry name" value="RNASE H TYPE-1 DOMAIN-CONTAINING PROTEIN"/>
    <property type="match status" value="1"/>
</dbReference>
<feature type="non-terminal residue" evidence="1">
    <location>
        <position position="1"/>
    </location>
</feature>
<comment type="caution">
    <text evidence="1">The sequence shown here is derived from an EMBL/GenBank/DDBJ whole genome shotgun (WGS) entry which is preliminary data.</text>
</comment>
<name>A0A371F7G5_MUCPR</name>
<accession>A0A371F7G5</accession>
<evidence type="ECO:0000313" key="1">
    <source>
        <dbReference type="EMBL" id="RDX74236.1"/>
    </source>
</evidence>
<organism evidence="1 2">
    <name type="scientific">Mucuna pruriens</name>
    <name type="common">Velvet bean</name>
    <name type="synonym">Dolichos pruriens</name>
    <dbReference type="NCBI Taxonomy" id="157652"/>
    <lineage>
        <taxon>Eukaryota</taxon>
        <taxon>Viridiplantae</taxon>
        <taxon>Streptophyta</taxon>
        <taxon>Embryophyta</taxon>
        <taxon>Tracheophyta</taxon>
        <taxon>Spermatophyta</taxon>
        <taxon>Magnoliopsida</taxon>
        <taxon>eudicotyledons</taxon>
        <taxon>Gunneridae</taxon>
        <taxon>Pentapetalae</taxon>
        <taxon>rosids</taxon>
        <taxon>fabids</taxon>
        <taxon>Fabales</taxon>
        <taxon>Fabaceae</taxon>
        <taxon>Papilionoideae</taxon>
        <taxon>50 kb inversion clade</taxon>
        <taxon>NPAAA clade</taxon>
        <taxon>indigoferoid/millettioid clade</taxon>
        <taxon>Phaseoleae</taxon>
        <taxon>Mucuna</taxon>
    </lineage>
</organism>
<sequence length="138" mass="16156">MVDALATLSAMVQVNERQEMTIHVQHQPRTVHCQHLSRGEYHDIKRYLKKGEYLEGASENGKRTLRRLASSFFLSGTILYKRNADTTLLYQEAKRIIEEVHEGTFDTHTNGHALARKILQTGYYWMKMESDCYEHVKR</sequence>
<keyword evidence="2" id="KW-1185">Reference proteome</keyword>
<dbReference type="Proteomes" id="UP000257109">
    <property type="component" value="Unassembled WGS sequence"/>
</dbReference>
<protein>
    <recommendedName>
        <fullName evidence="3">Integrase zinc-binding domain-containing protein</fullName>
    </recommendedName>
</protein>
<evidence type="ECO:0000313" key="2">
    <source>
        <dbReference type="Proteomes" id="UP000257109"/>
    </source>
</evidence>
<dbReference type="Gene3D" id="1.10.340.70">
    <property type="match status" value="1"/>
</dbReference>
<dbReference type="OrthoDB" id="654211at2759"/>
<dbReference type="AlphaFoldDB" id="A0A371F7G5"/>
<evidence type="ECO:0008006" key="3">
    <source>
        <dbReference type="Google" id="ProtNLM"/>
    </source>
</evidence>